<dbReference type="GO" id="GO:0047372">
    <property type="term" value="F:monoacylglycerol lipase activity"/>
    <property type="evidence" value="ECO:0007669"/>
    <property type="project" value="TreeGrafter"/>
</dbReference>
<feature type="domain" description="AB hydrolase-1" evidence="1">
    <location>
        <begin position="30"/>
        <end position="260"/>
    </location>
</feature>
<keyword evidence="3" id="KW-1185">Reference proteome</keyword>
<evidence type="ECO:0000313" key="2">
    <source>
        <dbReference type="EMBL" id="TCS39121.1"/>
    </source>
</evidence>
<dbReference type="InterPro" id="IPR050266">
    <property type="entry name" value="AB_hydrolase_sf"/>
</dbReference>
<dbReference type="OrthoDB" id="8543939at2"/>
<dbReference type="Pfam" id="PF00561">
    <property type="entry name" value="Abhydrolase_1"/>
    <property type="match status" value="1"/>
</dbReference>
<dbReference type="PRINTS" id="PR00111">
    <property type="entry name" value="ABHYDROLASE"/>
</dbReference>
<gene>
    <name evidence="2" type="ORF">EDC30_10171</name>
</gene>
<dbReference type="Gene3D" id="3.40.50.1820">
    <property type="entry name" value="alpha/beta hydrolase"/>
    <property type="match status" value="1"/>
</dbReference>
<comment type="caution">
    <text evidence="2">The sequence shown here is derived from an EMBL/GenBank/DDBJ whole genome shotgun (WGS) entry which is preliminary data.</text>
</comment>
<dbReference type="InterPro" id="IPR000073">
    <property type="entry name" value="AB_hydrolase_1"/>
</dbReference>
<dbReference type="PANTHER" id="PTHR43798">
    <property type="entry name" value="MONOACYLGLYCEROL LIPASE"/>
    <property type="match status" value="1"/>
</dbReference>
<proteinExistence type="predicted"/>
<dbReference type="GO" id="GO:0016020">
    <property type="term" value="C:membrane"/>
    <property type="evidence" value="ECO:0007669"/>
    <property type="project" value="TreeGrafter"/>
</dbReference>
<dbReference type="PANTHER" id="PTHR43798:SF33">
    <property type="entry name" value="HYDROLASE, PUTATIVE (AFU_ORTHOLOGUE AFUA_2G14860)-RELATED"/>
    <property type="match status" value="1"/>
</dbReference>
<dbReference type="AlphaFoldDB" id="A0A4R3I2V0"/>
<protein>
    <submittedName>
        <fullName evidence="2">Pimeloyl-ACP methyl ester carboxylesterase</fullName>
    </submittedName>
</protein>
<evidence type="ECO:0000313" key="3">
    <source>
        <dbReference type="Proteomes" id="UP000295382"/>
    </source>
</evidence>
<evidence type="ECO:0000259" key="1">
    <source>
        <dbReference type="Pfam" id="PF00561"/>
    </source>
</evidence>
<name>A0A4R3I2V0_PAULE</name>
<dbReference type="SUPFAM" id="SSF53474">
    <property type="entry name" value="alpha/beta-Hydrolases"/>
    <property type="match status" value="1"/>
</dbReference>
<organism evidence="2 3">
    <name type="scientific">Paucimonas lemoignei</name>
    <name type="common">Pseudomonas lemoignei</name>
    <dbReference type="NCBI Taxonomy" id="29443"/>
    <lineage>
        <taxon>Bacteria</taxon>
        <taxon>Pseudomonadati</taxon>
        <taxon>Pseudomonadota</taxon>
        <taxon>Betaproteobacteria</taxon>
        <taxon>Burkholderiales</taxon>
        <taxon>Burkholderiaceae</taxon>
        <taxon>Paucimonas</taxon>
    </lineage>
</organism>
<accession>A0A4R3I2V0</accession>
<dbReference type="Proteomes" id="UP000295382">
    <property type="component" value="Unassembled WGS sequence"/>
</dbReference>
<reference evidence="2 3" key="1">
    <citation type="submission" date="2019-03" db="EMBL/GenBank/DDBJ databases">
        <title>Genomic Encyclopedia of Type Strains, Phase IV (KMG-IV): sequencing the most valuable type-strain genomes for metagenomic binning, comparative biology and taxonomic classification.</title>
        <authorList>
            <person name="Goeker M."/>
        </authorList>
    </citation>
    <scope>NUCLEOTIDE SEQUENCE [LARGE SCALE GENOMIC DNA]</scope>
    <source>
        <strain evidence="2 3">DSM 7445</strain>
    </source>
</reference>
<dbReference type="InterPro" id="IPR029058">
    <property type="entry name" value="AB_hydrolase_fold"/>
</dbReference>
<dbReference type="EMBL" id="SLZQ01000001">
    <property type="protein sequence ID" value="TCS39121.1"/>
    <property type="molecule type" value="Genomic_DNA"/>
</dbReference>
<dbReference type="RefSeq" id="WP_132256255.1">
    <property type="nucleotide sequence ID" value="NZ_SLZQ01000001.1"/>
</dbReference>
<sequence>MRQHYFSSLGQAGFHRLAYTEWGDQANRDVIVCAHGLTLNSRYFDGFAKACEDHYRVICPDVVGRGKSDWIDPQYYWFDQYVADAAALLARVGAEKVDWVGTSMGGLMGIYLATRKNHPIKRLVLNDVGPFIAKEGLQMIAEYVGKDERFRNHAEVEAHLRVLYPKFGNLTDDQWRHLARIGSRLTPEGDLRLAYDPNIRESFRNLHEDFQVWDLWEKIDIPVLILRGSESGILTQETLEEMLRRNPNARSHVFEGIGHAPPLMSGDQIGIVLDFLAGE</sequence>
<dbReference type="GO" id="GO:0046464">
    <property type="term" value="P:acylglycerol catabolic process"/>
    <property type="evidence" value="ECO:0007669"/>
    <property type="project" value="TreeGrafter"/>
</dbReference>